<dbReference type="EMBL" id="JAKKDL010000003">
    <property type="protein sequence ID" value="MCF7529334.1"/>
    <property type="molecule type" value="Genomic_DNA"/>
</dbReference>
<dbReference type="AlphaFoldDB" id="A0AAW5ADE7"/>
<sequence>MQVFGIGFLVLLFFEIMSIVWAADWLGGGLTLLLMAASFAAGVMMLRHTGLSGILLAGATLRSGQNISLYQMLWPIRYALAAVLLMSPGFISTVIALLLLLPIKGKPVAAMQQTPFQTQRTTRSGTRDDDIIEGEYTITRPNGKPQDYIEHQSDEHSRSNKIL</sequence>
<dbReference type="RefSeq" id="WP_237092574.1">
    <property type="nucleotide sequence ID" value="NZ_JAKKDL010000003.1"/>
</dbReference>
<dbReference type="GO" id="GO:0016020">
    <property type="term" value="C:membrane"/>
    <property type="evidence" value="ECO:0007669"/>
    <property type="project" value="InterPro"/>
</dbReference>
<reference evidence="3" key="1">
    <citation type="submission" date="2022-01" db="EMBL/GenBank/DDBJ databases">
        <title>Neisseria sp. ZJ104.</title>
        <authorList>
            <person name="Yang C."/>
        </authorList>
    </citation>
    <scope>NUCLEOTIDE SEQUENCE</scope>
    <source>
        <strain evidence="3">ZJ104</strain>
    </source>
</reference>
<dbReference type="Pfam" id="PF04186">
    <property type="entry name" value="FxsA"/>
    <property type="match status" value="1"/>
</dbReference>
<evidence type="ECO:0000256" key="1">
    <source>
        <dbReference type="SAM" id="MobiDB-lite"/>
    </source>
</evidence>
<dbReference type="NCBIfam" id="NF008528">
    <property type="entry name" value="PRK11463.1-2"/>
    <property type="match status" value="1"/>
</dbReference>
<proteinExistence type="predicted"/>
<dbReference type="Proteomes" id="UP001201397">
    <property type="component" value="Unassembled WGS sequence"/>
</dbReference>
<evidence type="ECO:0000313" key="4">
    <source>
        <dbReference type="Proteomes" id="UP001201397"/>
    </source>
</evidence>
<gene>
    <name evidence="3" type="ORF">L4H06_03680</name>
</gene>
<feature type="region of interest" description="Disordered" evidence="1">
    <location>
        <begin position="112"/>
        <end position="131"/>
    </location>
</feature>
<feature type="transmembrane region" description="Helical" evidence="2">
    <location>
        <begin position="32"/>
        <end position="57"/>
    </location>
</feature>
<keyword evidence="2" id="KW-0472">Membrane</keyword>
<feature type="transmembrane region" description="Helical" evidence="2">
    <location>
        <begin position="78"/>
        <end position="101"/>
    </location>
</feature>
<dbReference type="PANTHER" id="PTHR35335">
    <property type="entry name" value="UPF0716 PROTEIN FXSA"/>
    <property type="match status" value="1"/>
</dbReference>
<accession>A0AAW5ADE7</accession>
<feature type="compositionally biased region" description="Low complexity" evidence="1">
    <location>
        <begin position="112"/>
        <end position="123"/>
    </location>
</feature>
<evidence type="ECO:0000313" key="3">
    <source>
        <dbReference type="EMBL" id="MCF7529334.1"/>
    </source>
</evidence>
<dbReference type="InterPro" id="IPR007313">
    <property type="entry name" value="FxsA"/>
</dbReference>
<evidence type="ECO:0000256" key="2">
    <source>
        <dbReference type="SAM" id="Phobius"/>
    </source>
</evidence>
<feature type="compositionally biased region" description="Basic and acidic residues" evidence="1">
    <location>
        <begin position="147"/>
        <end position="163"/>
    </location>
</feature>
<feature type="region of interest" description="Disordered" evidence="1">
    <location>
        <begin position="137"/>
        <end position="163"/>
    </location>
</feature>
<keyword evidence="2" id="KW-1133">Transmembrane helix</keyword>
<name>A0AAW5ADE7_9NEIS</name>
<comment type="caution">
    <text evidence="3">The sequence shown here is derived from an EMBL/GenBank/DDBJ whole genome shotgun (WGS) entry which is preliminary data.</text>
</comment>
<organism evidence="3 4">
    <name type="scientific">Neisseria lisongii</name>
    <dbReference type="NCBI Taxonomy" id="2912188"/>
    <lineage>
        <taxon>Bacteria</taxon>
        <taxon>Pseudomonadati</taxon>
        <taxon>Pseudomonadota</taxon>
        <taxon>Betaproteobacteria</taxon>
        <taxon>Neisseriales</taxon>
        <taxon>Neisseriaceae</taxon>
        <taxon>Neisseria</taxon>
    </lineage>
</organism>
<protein>
    <submittedName>
        <fullName evidence="3">FxsA family protein</fullName>
    </submittedName>
</protein>
<keyword evidence="2" id="KW-0812">Transmembrane</keyword>
<dbReference type="PANTHER" id="PTHR35335:SF1">
    <property type="entry name" value="UPF0716 PROTEIN FXSA"/>
    <property type="match status" value="1"/>
</dbReference>